<accession>A0ABU3EBR3</accession>
<dbReference type="Gene3D" id="1.10.10.10">
    <property type="entry name" value="Winged helix-like DNA-binding domain superfamily/Winged helix DNA-binding domain"/>
    <property type="match status" value="1"/>
</dbReference>
<evidence type="ECO:0000313" key="5">
    <source>
        <dbReference type="EMBL" id="MDT1060920.1"/>
    </source>
</evidence>
<organism evidence="5 6">
    <name type="scientific">Paracoccus broussonetiae</name>
    <dbReference type="NCBI Taxonomy" id="3075834"/>
    <lineage>
        <taxon>Bacteria</taxon>
        <taxon>Pseudomonadati</taxon>
        <taxon>Pseudomonadota</taxon>
        <taxon>Alphaproteobacteria</taxon>
        <taxon>Rhodobacterales</taxon>
        <taxon>Paracoccaceae</taxon>
        <taxon>Paracoccus</taxon>
    </lineage>
</organism>
<evidence type="ECO:0000313" key="6">
    <source>
        <dbReference type="Proteomes" id="UP001251085"/>
    </source>
</evidence>
<keyword evidence="3" id="KW-0804">Transcription</keyword>
<dbReference type="PRINTS" id="PR00035">
    <property type="entry name" value="HTHGNTR"/>
</dbReference>
<dbReference type="SMART" id="SM00895">
    <property type="entry name" value="FCD"/>
    <property type="match status" value="1"/>
</dbReference>
<evidence type="ECO:0000256" key="1">
    <source>
        <dbReference type="ARBA" id="ARBA00023015"/>
    </source>
</evidence>
<dbReference type="Pfam" id="PF07729">
    <property type="entry name" value="FCD"/>
    <property type="match status" value="1"/>
</dbReference>
<sequence>MVEPRIRGFLTERITERLRRAIMDGELQLGQLLSEDKLALSLGVSRSPVRKAFAALEQQGLIVVRPQRGSFVFWPTARDIEDLAQFRRLIEVEMLHLAFREKRRVTLAAMGDAADAMRKALDVGDTLAAARADMAYHDAMIENCENSYLLDAYRMVAGKVAALRSHRAVSPTQERASAEHFQIIALLEQGDLAGASDLLGEHILKMADRFKEEWPVGPRPGRGPVLEGIGPLED</sequence>
<evidence type="ECO:0000259" key="4">
    <source>
        <dbReference type="PROSITE" id="PS50949"/>
    </source>
</evidence>
<evidence type="ECO:0000256" key="2">
    <source>
        <dbReference type="ARBA" id="ARBA00023125"/>
    </source>
</evidence>
<keyword evidence="6" id="KW-1185">Reference proteome</keyword>
<dbReference type="Proteomes" id="UP001251085">
    <property type="component" value="Unassembled WGS sequence"/>
</dbReference>
<reference evidence="6" key="1">
    <citation type="submission" date="2023-07" db="EMBL/GenBank/DDBJ databases">
        <title>Characterization of two Paracoccaceae strains isolated from Phycosphere and proposal of Xinfangfangia lacusdiani sp. nov.</title>
        <authorList>
            <person name="Deng Y."/>
            <person name="Zhang Y.Q."/>
        </authorList>
    </citation>
    <scope>NUCLEOTIDE SEQUENCE [LARGE SCALE GENOMIC DNA]</scope>
    <source>
        <strain evidence="6">CPCC 101403</strain>
    </source>
</reference>
<keyword evidence="2" id="KW-0238">DNA-binding</keyword>
<protein>
    <submittedName>
        <fullName evidence="5">GntR family transcriptional regulator</fullName>
    </submittedName>
</protein>
<gene>
    <name evidence="5" type="ORF">RM190_03555</name>
</gene>
<name>A0ABU3EBR3_9RHOB</name>
<dbReference type="Pfam" id="PF00392">
    <property type="entry name" value="GntR"/>
    <property type="match status" value="1"/>
</dbReference>
<dbReference type="SUPFAM" id="SSF48008">
    <property type="entry name" value="GntR ligand-binding domain-like"/>
    <property type="match status" value="1"/>
</dbReference>
<dbReference type="InterPro" id="IPR036388">
    <property type="entry name" value="WH-like_DNA-bd_sf"/>
</dbReference>
<dbReference type="Gene3D" id="1.20.120.530">
    <property type="entry name" value="GntR ligand-binding domain-like"/>
    <property type="match status" value="1"/>
</dbReference>
<dbReference type="InterPro" id="IPR000524">
    <property type="entry name" value="Tscrpt_reg_HTH_GntR"/>
</dbReference>
<evidence type="ECO:0000256" key="3">
    <source>
        <dbReference type="ARBA" id="ARBA00023163"/>
    </source>
</evidence>
<dbReference type="EMBL" id="JAVRQI010000002">
    <property type="protein sequence ID" value="MDT1060920.1"/>
    <property type="molecule type" value="Genomic_DNA"/>
</dbReference>
<dbReference type="SUPFAM" id="SSF46785">
    <property type="entry name" value="Winged helix' DNA-binding domain"/>
    <property type="match status" value="1"/>
</dbReference>
<dbReference type="PANTHER" id="PTHR43537:SF50">
    <property type="entry name" value="TRANSCRIPTIONAL REGULATORY PROTEIN"/>
    <property type="match status" value="1"/>
</dbReference>
<feature type="domain" description="HTH gntR-type" evidence="4">
    <location>
        <begin position="8"/>
        <end position="75"/>
    </location>
</feature>
<keyword evidence="1" id="KW-0805">Transcription regulation</keyword>
<dbReference type="InterPro" id="IPR036390">
    <property type="entry name" value="WH_DNA-bd_sf"/>
</dbReference>
<dbReference type="CDD" id="cd07377">
    <property type="entry name" value="WHTH_GntR"/>
    <property type="match status" value="1"/>
</dbReference>
<dbReference type="PANTHER" id="PTHR43537">
    <property type="entry name" value="TRANSCRIPTIONAL REGULATOR, GNTR FAMILY"/>
    <property type="match status" value="1"/>
</dbReference>
<dbReference type="PROSITE" id="PS50949">
    <property type="entry name" value="HTH_GNTR"/>
    <property type="match status" value="1"/>
</dbReference>
<dbReference type="SMART" id="SM00345">
    <property type="entry name" value="HTH_GNTR"/>
    <property type="match status" value="1"/>
</dbReference>
<dbReference type="InterPro" id="IPR011711">
    <property type="entry name" value="GntR_C"/>
</dbReference>
<proteinExistence type="predicted"/>
<comment type="caution">
    <text evidence="5">The sequence shown here is derived from an EMBL/GenBank/DDBJ whole genome shotgun (WGS) entry which is preliminary data.</text>
</comment>
<dbReference type="InterPro" id="IPR008920">
    <property type="entry name" value="TF_FadR/GntR_C"/>
</dbReference>
<dbReference type="RefSeq" id="WP_311758026.1">
    <property type="nucleotide sequence ID" value="NZ_JAVRQI010000002.1"/>
</dbReference>